<dbReference type="Proteomes" id="UP000673691">
    <property type="component" value="Unassembled WGS sequence"/>
</dbReference>
<sequence length="144" mass="15808">AASQTVDQPPTGRRLETEEHLGRARQPRSFPARPGHTAFRELREGKKTTFRPPPGPRFLRPGKHRPALLPASLPSPPTPTLPPPSPGSGRSLRRNLLHLAARGQPAHARTHARWRTQADTRTDPRSAVTAALADTPRLRPPGPR</sequence>
<feature type="compositionally biased region" description="Pro residues" evidence="1">
    <location>
        <begin position="73"/>
        <end position="86"/>
    </location>
</feature>
<protein>
    <submittedName>
        <fullName evidence="2">Uncharacterized protein</fullName>
    </submittedName>
</protein>
<proteinExistence type="predicted"/>
<feature type="non-terminal residue" evidence="2">
    <location>
        <position position="1"/>
    </location>
</feature>
<evidence type="ECO:0000313" key="3">
    <source>
        <dbReference type="Proteomes" id="UP000673691"/>
    </source>
</evidence>
<gene>
    <name evidence="2" type="ORF">BJ554DRAFT_2070</name>
</gene>
<feature type="compositionally biased region" description="Basic and acidic residues" evidence="1">
    <location>
        <begin position="38"/>
        <end position="47"/>
    </location>
</feature>
<accession>A0A8H8DGX8</accession>
<evidence type="ECO:0000313" key="2">
    <source>
        <dbReference type="EMBL" id="KAG5457823.1"/>
    </source>
</evidence>
<reference evidence="2 3" key="1">
    <citation type="journal article" name="Sci. Rep.">
        <title>Genome-scale phylogenetic analyses confirm Olpidium as the closest living zoosporic fungus to the non-flagellated, terrestrial fungi.</title>
        <authorList>
            <person name="Chang Y."/>
            <person name="Rochon D."/>
            <person name="Sekimoto S."/>
            <person name="Wang Y."/>
            <person name="Chovatia M."/>
            <person name="Sandor L."/>
            <person name="Salamov A."/>
            <person name="Grigoriev I.V."/>
            <person name="Stajich J.E."/>
            <person name="Spatafora J.W."/>
        </authorList>
    </citation>
    <scope>NUCLEOTIDE SEQUENCE [LARGE SCALE GENOMIC DNA]</scope>
    <source>
        <strain evidence="2">S191</strain>
    </source>
</reference>
<evidence type="ECO:0000256" key="1">
    <source>
        <dbReference type="SAM" id="MobiDB-lite"/>
    </source>
</evidence>
<feature type="compositionally biased region" description="Basic and acidic residues" evidence="1">
    <location>
        <begin position="13"/>
        <end position="22"/>
    </location>
</feature>
<keyword evidence="3" id="KW-1185">Reference proteome</keyword>
<comment type="caution">
    <text evidence="2">The sequence shown here is derived from an EMBL/GenBank/DDBJ whole genome shotgun (WGS) entry which is preliminary data.</text>
</comment>
<feature type="region of interest" description="Disordered" evidence="1">
    <location>
        <begin position="1"/>
        <end position="144"/>
    </location>
</feature>
<dbReference type="EMBL" id="JAEFCI010009410">
    <property type="protein sequence ID" value="KAG5457823.1"/>
    <property type="molecule type" value="Genomic_DNA"/>
</dbReference>
<name>A0A8H8DGX8_9FUNG</name>
<organism evidence="2 3">
    <name type="scientific">Olpidium bornovanus</name>
    <dbReference type="NCBI Taxonomy" id="278681"/>
    <lineage>
        <taxon>Eukaryota</taxon>
        <taxon>Fungi</taxon>
        <taxon>Fungi incertae sedis</taxon>
        <taxon>Olpidiomycota</taxon>
        <taxon>Olpidiomycotina</taxon>
        <taxon>Olpidiomycetes</taxon>
        <taxon>Olpidiales</taxon>
        <taxon>Olpidiaceae</taxon>
        <taxon>Olpidium</taxon>
    </lineage>
</organism>
<dbReference type="AlphaFoldDB" id="A0A8H8DGX8"/>